<comment type="caution">
    <text evidence="6">The sequence shown here is derived from an EMBL/GenBank/DDBJ whole genome shotgun (WGS) entry which is preliminary data.</text>
</comment>
<keyword evidence="2" id="KW-0813">Transport</keyword>
<dbReference type="InterPro" id="IPR036132">
    <property type="entry name" value="Vac_ATP_synth_c_sf"/>
</dbReference>
<dbReference type="SUPFAM" id="SSF57850">
    <property type="entry name" value="RING/U-box"/>
    <property type="match status" value="1"/>
</dbReference>
<dbReference type="PANTHER" id="PTHR10137">
    <property type="entry name" value="V-TYPE PROTON ATPASE SUBUNIT C"/>
    <property type="match status" value="1"/>
</dbReference>
<dbReference type="InterPro" id="IPR004907">
    <property type="entry name" value="ATPase_V1-cplx_csu"/>
</dbReference>
<dbReference type="Gene3D" id="3.40.50.300">
    <property type="entry name" value="P-loop containing nucleotide triphosphate hydrolases"/>
    <property type="match status" value="1"/>
</dbReference>
<dbReference type="Proteomes" id="UP000601435">
    <property type="component" value="Unassembled WGS sequence"/>
</dbReference>
<evidence type="ECO:0000313" key="6">
    <source>
        <dbReference type="EMBL" id="CAE7811886.1"/>
    </source>
</evidence>
<evidence type="ECO:0000313" key="7">
    <source>
        <dbReference type="Proteomes" id="UP000601435"/>
    </source>
</evidence>
<keyword evidence="4" id="KW-0406">Ion transport</keyword>
<organism evidence="6 7">
    <name type="scientific">Symbiodinium necroappetens</name>
    <dbReference type="NCBI Taxonomy" id="1628268"/>
    <lineage>
        <taxon>Eukaryota</taxon>
        <taxon>Sar</taxon>
        <taxon>Alveolata</taxon>
        <taxon>Dinophyceae</taxon>
        <taxon>Suessiales</taxon>
        <taxon>Symbiodiniaceae</taxon>
        <taxon>Symbiodinium</taxon>
    </lineage>
</organism>
<dbReference type="InterPro" id="IPR027417">
    <property type="entry name" value="P-loop_NTPase"/>
</dbReference>
<gene>
    <name evidence="6" type="primary">GLYK</name>
    <name evidence="6" type="ORF">SNEC2469_LOCUS24061</name>
</gene>
<evidence type="ECO:0000256" key="4">
    <source>
        <dbReference type="ARBA" id="ARBA00023065"/>
    </source>
</evidence>
<dbReference type="SUPFAM" id="SSF52540">
    <property type="entry name" value="P-loop containing nucleoside triphosphate hydrolases"/>
    <property type="match status" value="1"/>
</dbReference>
<name>A0A812Z4J0_9DINO</name>
<reference evidence="6" key="1">
    <citation type="submission" date="2021-02" db="EMBL/GenBank/DDBJ databases">
        <authorList>
            <person name="Dougan E. K."/>
            <person name="Rhodes N."/>
            <person name="Thang M."/>
            <person name="Chan C."/>
        </authorList>
    </citation>
    <scope>NUCLEOTIDE SEQUENCE</scope>
</reference>
<dbReference type="PANTHER" id="PTHR10137:SF0">
    <property type="entry name" value="V-TYPE PROTON ATPASE SUBUNIT C"/>
    <property type="match status" value="1"/>
</dbReference>
<dbReference type="OrthoDB" id="347435at2759"/>
<protein>
    <submittedName>
        <fullName evidence="6">GLYK protein</fullName>
    </submittedName>
</protein>
<feature type="region of interest" description="Disordered" evidence="5">
    <location>
        <begin position="664"/>
        <end position="689"/>
    </location>
</feature>
<dbReference type="Gene3D" id="3.30.70.1180">
    <property type="entry name" value="Vacuolar atp synthase subunit c, domain 1"/>
    <property type="match status" value="1"/>
</dbReference>
<dbReference type="Gene3D" id="1.20.1460.10">
    <property type="entry name" value="subunit c (vma5p) of the yeast v-atpase, domain 2"/>
    <property type="match status" value="1"/>
</dbReference>
<dbReference type="EMBL" id="CAJNJA010045742">
    <property type="protein sequence ID" value="CAE7811886.1"/>
    <property type="molecule type" value="Genomic_DNA"/>
</dbReference>
<proteinExistence type="inferred from homology"/>
<dbReference type="Gene3D" id="3.30.70.100">
    <property type="match status" value="1"/>
</dbReference>
<dbReference type="GO" id="GO:0000221">
    <property type="term" value="C:vacuolar proton-transporting V-type ATPase, V1 domain"/>
    <property type="evidence" value="ECO:0007669"/>
    <property type="project" value="TreeGrafter"/>
</dbReference>
<keyword evidence="3" id="KW-0375">Hydrogen ion transport</keyword>
<accession>A0A812Z4J0</accession>
<evidence type="ECO:0000256" key="5">
    <source>
        <dbReference type="SAM" id="MobiDB-lite"/>
    </source>
</evidence>
<dbReference type="SUPFAM" id="SSF118203">
    <property type="entry name" value="Vacuolar ATP synthase subunit C"/>
    <property type="match status" value="1"/>
</dbReference>
<comment type="similarity">
    <text evidence="1">Belongs to the V-ATPase C subunit family.</text>
</comment>
<keyword evidence="7" id="KW-1185">Reference proteome</keyword>
<evidence type="ECO:0000256" key="2">
    <source>
        <dbReference type="ARBA" id="ARBA00022448"/>
    </source>
</evidence>
<dbReference type="Pfam" id="PF03223">
    <property type="entry name" value="V-ATPase_C"/>
    <property type="match status" value="1"/>
</dbReference>
<evidence type="ECO:0000256" key="1">
    <source>
        <dbReference type="ARBA" id="ARBA00006138"/>
    </source>
</evidence>
<dbReference type="CDD" id="cd14785">
    <property type="entry name" value="V-ATPase_C"/>
    <property type="match status" value="1"/>
</dbReference>
<evidence type="ECO:0000256" key="3">
    <source>
        <dbReference type="ARBA" id="ARBA00022781"/>
    </source>
</evidence>
<sequence>MEYGEIIGAVQHVASCAGSLRLVNCVGADRAQSFERQVRETLDLLGGTDAVTVPQAIALVCQLALDCIGLTNAVDLELASHMTECFDQSLVVWGFSVELARAIAMSLAAVAGLLSLGSHDMSIPSHRYAKRAQIAPYLEPVAADFDMISMQVYGALRRFEAEANSEEERQLQRSFQLICVWILTILSRFEGGRLEPASLWEWANGDPQWALVLSKGVLSSSSESSGSEDLPRELPELKNAVLLALCGLPSPDIAFGGELEADVIADDLGVIGCFSMQERLVGLDLHRSRLALAACDASLLQPLLGHAEASSQKAECVKALVPFVAALAKPVQSQAGAWADVIEVNTDTGISNQADAAGVIDAFVAEAAGYDRSLWSLVFGLAPEDLELRWVSEVAQLAAYVPPPAKEASEALRSWLQATRQLPGPSPSWTAHFVVFAVGAGLEPESAEAQELRAALARLTDQESAQVTQHLARSRAPVRRPETWERWYSCVGASAAAASDIPLSGNPSLRERLKDAPAELCCPSAHEEGGRLDGKLLVDPVLSPAGHVFERTNLAKALQSTGGLCPLSGLLSPSAWRSARARQSSASRRRSGCGVQGAGKGDPDVSYEILRATNSNSTWLIVLLVAFEAVLEKQPVLTSTGWDRCDGDGEMRGRACMRQRRTTGDTFGASAGKGNNVGAPPTGASEGKLKPYVGSEFPLDRFREAFKLMEERKASHRQVWILAVSRRDSLEHRGPGMSSVISMSLVGQEFWIVAVGCAKGQESPAKKDALLAQLKQSPVLRGAPASIQEPSKFDVPDGERSLLFGSFDNLIRLTDDLAKADGQVDSILHRLERQCPWLQRYVELDAKATFKVKSQRKEMPVLDYLQTWSWDEAKFPKSRSISDTLTWTMSVVNHIDEEARNKTGQFNDFKTQMGSLSKKDAASLAGRDLIDVLTPDKVRADGGPDDDFIVTEHLTTVPVILPRGGEEDFLKVYEKMQENVVPKSARQFKGIEDKDGNTLWRVVMFRSAVDGFKKMCREKRFTVRDFEYSKDGYHKLEQQRKSVEESVKRQRDLVHGLYQASWSDVFVAWMHIKAMRVFVESVLRFGMPPSFAAFILSPKGDAAAARKVLAETLGKQAGAMGTAMSEADGDEEFFPYVSLSFTHIMQVLGLGHLLKNAAKSARTLDAQQMSELPISSKIPEAMLWGHEQARLAVRAQSCSMSFGRVSEWYSKDVTSTEVGEFGGCGLPAMREIERAARTNKCFDRAFCQGVISAMDVPAVSTGPKHQRYSGPRAFLRIVAALRHRSLPTRLLAADLCLRRAVPSARRLPASGAQVEDFVREGPLYRKLLLCCAPPHSSEWLRHGEVLAEQLGPSLPGSTEEEKIARRIYHFYLPVYYWMRHQMAEIRASRELRGEPAEAICFGLSAPQGCGKTTMVTLFEELFRLDGLSCESLSIDDFYLPASWQEAVSELHSENPLMQTRGNAGTHDVQLGTRTLKALRSRNAEVALPRYDKWANSGRGDQVPQAMWKPAKTPCDVLLLEGWMLGFKPTSDSEAVAIHPGLRLVNQKLKDYQAWDDLVDSFCVLAVEDIRQVYAWRQQAETQMKQTRGAGMSKEDVKKFVDNFMPAYAAYRQTLYASAAAEGVDGKPSLLCWVGPDRLPYDESEA</sequence>
<dbReference type="GO" id="GO:0046961">
    <property type="term" value="F:proton-transporting ATPase activity, rotational mechanism"/>
    <property type="evidence" value="ECO:0007669"/>
    <property type="project" value="InterPro"/>
</dbReference>
<feature type="region of interest" description="Disordered" evidence="5">
    <location>
        <begin position="581"/>
        <end position="601"/>
    </location>
</feature>